<feature type="signal peptide" evidence="1">
    <location>
        <begin position="1"/>
        <end position="29"/>
    </location>
</feature>
<sequence>MGANLPSPAAFAALVLTVRIPILLSSSFARPVPPAHAYLRCRSGRLLIALDGSLVYNPPTPAAACRRLIGQYMNRSNWLMVEEW</sequence>
<feature type="chain" id="PRO_5036053274" description="Secreted protein" evidence="1">
    <location>
        <begin position="30"/>
        <end position="84"/>
    </location>
</feature>
<proteinExistence type="predicted"/>
<dbReference type="Proteomes" id="UP000244855">
    <property type="component" value="Unassembled WGS sequence"/>
</dbReference>
<evidence type="ECO:0000313" key="4">
    <source>
        <dbReference type="Proteomes" id="UP000244855"/>
    </source>
</evidence>
<dbReference type="AlphaFoldDB" id="A0A2V1EEC8"/>
<evidence type="ECO:0000256" key="1">
    <source>
        <dbReference type="SAM" id="SignalP"/>
    </source>
</evidence>
<dbReference type="EMBL" id="KZ805301">
    <property type="protein sequence ID" value="PVI08044.1"/>
    <property type="molecule type" value="Genomic_DNA"/>
</dbReference>
<gene>
    <name evidence="2" type="ORF">DM02DRAFT_608147</name>
    <name evidence="3" type="ORF">DM02DRAFT_608349</name>
</gene>
<reference evidence="2 4" key="1">
    <citation type="journal article" date="2018" name="Sci. Rep.">
        <title>Comparative genomics provides insights into the lifestyle and reveals functional heterogeneity of dark septate endophytic fungi.</title>
        <authorList>
            <person name="Knapp D.G."/>
            <person name="Nemeth J.B."/>
            <person name="Barry K."/>
            <person name="Hainaut M."/>
            <person name="Henrissat B."/>
            <person name="Johnson J."/>
            <person name="Kuo A."/>
            <person name="Lim J.H.P."/>
            <person name="Lipzen A."/>
            <person name="Nolan M."/>
            <person name="Ohm R.A."/>
            <person name="Tamas L."/>
            <person name="Grigoriev I.V."/>
            <person name="Spatafora J.W."/>
            <person name="Nagy L.G."/>
            <person name="Kovacs G.M."/>
        </authorList>
    </citation>
    <scope>NUCLEOTIDE SEQUENCE [LARGE SCALE GENOMIC DNA]</scope>
    <source>
        <strain evidence="2 4">DSE2036</strain>
    </source>
</reference>
<keyword evidence="4" id="KW-1185">Reference proteome</keyword>
<accession>A0A2V1EEC8</accession>
<dbReference type="EMBL" id="KZ805301">
    <property type="protein sequence ID" value="PVI08291.1"/>
    <property type="molecule type" value="Genomic_DNA"/>
</dbReference>
<organism evidence="2 4">
    <name type="scientific">Periconia macrospinosa</name>
    <dbReference type="NCBI Taxonomy" id="97972"/>
    <lineage>
        <taxon>Eukaryota</taxon>
        <taxon>Fungi</taxon>
        <taxon>Dikarya</taxon>
        <taxon>Ascomycota</taxon>
        <taxon>Pezizomycotina</taxon>
        <taxon>Dothideomycetes</taxon>
        <taxon>Pleosporomycetidae</taxon>
        <taxon>Pleosporales</taxon>
        <taxon>Massarineae</taxon>
        <taxon>Periconiaceae</taxon>
        <taxon>Periconia</taxon>
    </lineage>
</organism>
<evidence type="ECO:0000313" key="2">
    <source>
        <dbReference type="EMBL" id="PVI08044.1"/>
    </source>
</evidence>
<keyword evidence="1" id="KW-0732">Signal</keyword>
<name>A0A2V1EEC8_9PLEO</name>
<evidence type="ECO:0008006" key="5">
    <source>
        <dbReference type="Google" id="ProtNLM"/>
    </source>
</evidence>
<protein>
    <recommendedName>
        <fullName evidence="5">Secreted protein</fullName>
    </recommendedName>
</protein>
<evidence type="ECO:0000313" key="3">
    <source>
        <dbReference type="EMBL" id="PVI08291.1"/>
    </source>
</evidence>